<feature type="transmembrane region" description="Helical" evidence="6">
    <location>
        <begin position="341"/>
        <end position="361"/>
    </location>
</feature>
<dbReference type="InterPro" id="IPR050833">
    <property type="entry name" value="Poly_Biosynth_Transport"/>
</dbReference>
<evidence type="ECO:0000256" key="3">
    <source>
        <dbReference type="ARBA" id="ARBA00022692"/>
    </source>
</evidence>
<comment type="caution">
    <text evidence="7">The sequence shown here is derived from an EMBL/GenBank/DDBJ whole genome shotgun (WGS) entry which is preliminary data.</text>
</comment>
<keyword evidence="5 6" id="KW-0472">Membrane</keyword>
<evidence type="ECO:0000256" key="2">
    <source>
        <dbReference type="ARBA" id="ARBA00022475"/>
    </source>
</evidence>
<feature type="transmembrane region" description="Helical" evidence="6">
    <location>
        <begin position="37"/>
        <end position="55"/>
    </location>
</feature>
<keyword evidence="3 6" id="KW-0812">Transmembrane</keyword>
<evidence type="ECO:0000313" key="7">
    <source>
        <dbReference type="EMBL" id="PIR91506.1"/>
    </source>
</evidence>
<feature type="transmembrane region" description="Helical" evidence="6">
    <location>
        <begin position="373"/>
        <end position="395"/>
    </location>
</feature>
<name>A0A2H0UXC6_9BACT</name>
<protein>
    <recommendedName>
        <fullName evidence="9">Polysaccharide biosynthesis protein C-terminal domain-containing protein</fullName>
    </recommendedName>
</protein>
<dbReference type="EMBL" id="PFAV01000032">
    <property type="protein sequence ID" value="PIR91506.1"/>
    <property type="molecule type" value="Genomic_DNA"/>
</dbReference>
<organism evidence="7 8">
    <name type="scientific">bacterium (Candidatus Gribaldobacteria) CG10_big_fil_rev_8_21_14_0_10_41_12</name>
    <dbReference type="NCBI Taxonomy" id="2014277"/>
    <lineage>
        <taxon>Bacteria</taxon>
        <taxon>Candidatus Gribaldobacteria</taxon>
    </lineage>
</organism>
<feature type="transmembrane region" description="Helical" evidence="6">
    <location>
        <begin position="165"/>
        <end position="187"/>
    </location>
</feature>
<dbReference type="AlphaFoldDB" id="A0A2H0UXC6"/>
<feature type="transmembrane region" description="Helical" evidence="6">
    <location>
        <begin position="104"/>
        <end position="123"/>
    </location>
</feature>
<evidence type="ECO:0000256" key="6">
    <source>
        <dbReference type="SAM" id="Phobius"/>
    </source>
</evidence>
<evidence type="ECO:0008006" key="9">
    <source>
        <dbReference type="Google" id="ProtNLM"/>
    </source>
</evidence>
<keyword evidence="2" id="KW-1003">Cell membrane</keyword>
<evidence type="ECO:0000313" key="8">
    <source>
        <dbReference type="Proteomes" id="UP000228906"/>
    </source>
</evidence>
<keyword evidence="4 6" id="KW-1133">Transmembrane helix</keyword>
<dbReference type="PANTHER" id="PTHR30250:SF11">
    <property type="entry name" value="O-ANTIGEN TRANSPORTER-RELATED"/>
    <property type="match status" value="1"/>
</dbReference>
<dbReference type="Pfam" id="PF01943">
    <property type="entry name" value="Polysacc_synt"/>
    <property type="match status" value="1"/>
</dbReference>
<dbReference type="InterPro" id="IPR002797">
    <property type="entry name" value="Polysacc_synth"/>
</dbReference>
<feature type="transmembrane region" description="Helical" evidence="6">
    <location>
        <begin position="61"/>
        <end position="84"/>
    </location>
</feature>
<evidence type="ECO:0000256" key="5">
    <source>
        <dbReference type="ARBA" id="ARBA00023136"/>
    </source>
</evidence>
<evidence type="ECO:0000256" key="1">
    <source>
        <dbReference type="ARBA" id="ARBA00004651"/>
    </source>
</evidence>
<feature type="transmembrane region" description="Helical" evidence="6">
    <location>
        <begin position="312"/>
        <end position="335"/>
    </location>
</feature>
<dbReference type="GO" id="GO:0005886">
    <property type="term" value="C:plasma membrane"/>
    <property type="evidence" value="ECO:0007669"/>
    <property type="project" value="UniProtKB-SubCell"/>
</dbReference>
<evidence type="ECO:0000256" key="4">
    <source>
        <dbReference type="ARBA" id="ARBA00022989"/>
    </source>
</evidence>
<proteinExistence type="predicted"/>
<gene>
    <name evidence="7" type="ORF">COU03_01870</name>
</gene>
<sequence length="422" mass="46971">MPIKEKIYHALKRSEKYTQTDNVYLVKGGFWLTSARIIVALSSFLTAVAFANLLAPELYGNFKYIISLVGFLSIFTLKGMSTALTQAVSRGLEGGFYSVFKTKIKFTCLQAAGLLILGGYYFFKANYVLAVPLFLIALLMPLRSGFSIIASFLPGQKNFRLAAKYQGWQSIITAASLIACLILFWRFPVGNLVIIFSLVAAYYASETICNGLFYRQIKKTLKPNKTEDPKTKKYGYHLTLINFLGQIIQYLDQILVFHSLGAVQLAAYSFALLPVEKLKEPVQMVSALALPKFSAKNPQEIKKNLLPKILKLLLLTVAAIIIYWLIAPIVFKIFFPRYVGAIFYSQIFAISLLGIGYLMASTALTGQMAIKKIYALEIPAAILDILLLVGGFYWLGILGIILARVASEIIRTIIGLVMIKKL</sequence>
<dbReference type="Proteomes" id="UP000228906">
    <property type="component" value="Unassembled WGS sequence"/>
</dbReference>
<feature type="transmembrane region" description="Helical" evidence="6">
    <location>
        <begin position="129"/>
        <end position="153"/>
    </location>
</feature>
<accession>A0A2H0UXC6</accession>
<feature type="transmembrane region" description="Helical" evidence="6">
    <location>
        <begin position="234"/>
        <end position="251"/>
    </location>
</feature>
<dbReference type="PANTHER" id="PTHR30250">
    <property type="entry name" value="PST FAMILY PREDICTED COLANIC ACID TRANSPORTER"/>
    <property type="match status" value="1"/>
</dbReference>
<feature type="transmembrane region" description="Helical" evidence="6">
    <location>
        <begin position="193"/>
        <end position="213"/>
    </location>
</feature>
<reference evidence="8" key="1">
    <citation type="submission" date="2017-09" db="EMBL/GenBank/DDBJ databases">
        <title>Depth-based differentiation of microbial function through sediment-hosted aquifers and enrichment of novel symbionts in the deep terrestrial subsurface.</title>
        <authorList>
            <person name="Probst A.J."/>
            <person name="Ladd B."/>
            <person name="Jarett J.K."/>
            <person name="Geller-Mcgrath D.E."/>
            <person name="Sieber C.M.K."/>
            <person name="Emerson J.B."/>
            <person name="Anantharaman K."/>
            <person name="Thomas B.C."/>
            <person name="Malmstrom R."/>
            <person name="Stieglmeier M."/>
            <person name="Klingl A."/>
            <person name="Woyke T."/>
            <person name="Ryan C.M."/>
            <person name="Banfield J.F."/>
        </authorList>
    </citation>
    <scope>NUCLEOTIDE SEQUENCE [LARGE SCALE GENOMIC DNA]</scope>
</reference>
<comment type="subcellular location">
    <subcellularLocation>
        <location evidence="1">Cell membrane</location>
        <topology evidence="1">Multi-pass membrane protein</topology>
    </subcellularLocation>
</comment>